<feature type="domain" description="Transposase IS116/IS110/IS902 C-terminal" evidence="2">
    <location>
        <begin position="212"/>
        <end position="286"/>
    </location>
</feature>
<dbReference type="PANTHER" id="PTHR33055">
    <property type="entry name" value="TRANSPOSASE FOR INSERTION SEQUENCE ELEMENT IS1111A"/>
    <property type="match status" value="1"/>
</dbReference>
<gene>
    <name evidence="3" type="ORF">CLG85_021410</name>
    <name evidence="4" type="ORF">CLG85_12475</name>
</gene>
<proteinExistence type="predicted"/>
<dbReference type="EMBL" id="NTHN02000054">
    <property type="protein sequence ID" value="MCT4372722.1"/>
    <property type="molecule type" value="Genomic_DNA"/>
</dbReference>
<evidence type="ECO:0000313" key="5">
    <source>
        <dbReference type="Proteomes" id="UP000217448"/>
    </source>
</evidence>
<dbReference type="RefSeq" id="WP_095882566.1">
    <property type="nucleotide sequence ID" value="NZ_NTHN02000054.1"/>
</dbReference>
<dbReference type="InterPro" id="IPR047650">
    <property type="entry name" value="Transpos_IS110"/>
</dbReference>
<reference evidence="3" key="3">
    <citation type="submission" date="2024-05" db="EMBL/GenBank/DDBJ databases">
        <title>Yangia mangrovi SAOS 153D genome.</title>
        <authorList>
            <person name="Verma A."/>
            <person name="Pal Y."/>
            <person name="Sundharam S."/>
            <person name="Bisht B."/>
            <person name="Srinivasan K."/>
        </authorList>
    </citation>
    <scope>NUCLEOTIDE SEQUENCE</scope>
    <source>
        <strain evidence="3">SAOS 153D</strain>
    </source>
</reference>
<name>A0A2A3JWL2_9RHOB</name>
<dbReference type="PANTHER" id="PTHR33055:SF3">
    <property type="entry name" value="PUTATIVE TRANSPOSASE FOR IS117-RELATED"/>
    <property type="match status" value="1"/>
</dbReference>
<dbReference type="InterPro" id="IPR002525">
    <property type="entry name" value="Transp_IS110-like_N"/>
</dbReference>
<dbReference type="GO" id="GO:0003677">
    <property type="term" value="F:DNA binding"/>
    <property type="evidence" value="ECO:0007669"/>
    <property type="project" value="InterPro"/>
</dbReference>
<dbReference type="Pfam" id="PF02371">
    <property type="entry name" value="Transposase_20"/>
    <property type="match status" value="1"/>
</dbReference>
<dbReference type="GO" id="GO:0004803">
    <property type="term" value="F:transposase activity"/>
    <property type="evidence" value="ECO:0007669"/>
    <property type="project" value="InterPro"/>
</dbReference>
<dbReference type="EMBL" id="NTHN01000187">
    <property type="protein sequence ID" value="PBD18849.1"/>
    <property type="molecule type" value="Genomic_DNA"/>
</dbReference>
<reference evidence="4" key="1">
    <citation type="submission" date="2017-09" db="EMBL/GenBank/DDBJ databases">
        <title>Yangia sp. SAOS 153D whole genome sequencing.</title>
        <authorList>
            <person name="Verma A."/>
            <person name="Krishnamurthi S."/>
        </authorList>
    </citation>
    <scope>NUCLEOTIDE SEQUENCE [LARGE SCALE GENOMIC DNA]</scope>
    <source>
        <strain evidence="4">SAOS 153D</strain>
    </source>
</reference>
<evidence type="ECO:0000259" key="1">
    <source>
        <dbReference type="Pfam" id="PF01548"/>
    </source>
</evidence>
<accession>A0A2A3JWL2</accession>
<organism evidence="4">
    <name type="scientific">Alloyangia mangrovi</name>
    <dbReference type="NCBI Taxonomy" id="1779329"/>
    <lineage>
        <taxon>Bacteria</taxon>
        <taxon>Pseudomonadati</taxon>
        <taxon>Pseudomonadota</taxon>
        <taxon>Alphaproteobacteria</taxon>
        <taxon>Rhodobacterales</taxon>
        <taxon>Roseobacteraceae</taxon>
        <taxon>Alloyangia</taxon>
    </lineage>
</organism>
<reference evidence="5" key="2">
    <citation type="submission" date="2023-07" db="EMBL/GenBank/DDBJ databases">
        <title>Yangia mangrovi SAOS 153D genome.</title>
        <authorList>
            <person name="Verma A."/>
            <person name="Pal Y."/>
            <person name="Sundharam S."/>
            <person name="Bisht B."/>
            <person name="Srinivasan K."/>
        </authorList>
    </citation>
    <scope>NUCLEOTIDE SEQUENCE [LARGE SCALE GENOMIC DNA]</scope>
    <source>
        <strain evidence="5">SAOS 153D</strain>
    </source>
</reference>
<evidence type="ECO:0000313" key="4">
    <source>
        <dbReference type="EMBL" id="PBD18849.1"/>
    </source>
</evidence>
<keyword evidence="5" id="KW-1185">Reference proteome</keyword>
<dbReference type="Proteomes" id="UP000217448">
    <property type="component" value="Unassembled WGS sequence"/>
</dbReference>
<evidence type="ECO:0000259" key="2">
    <source>
        <dbReference type="Pfam" id="PF02371"/>
    </source>
</evidence>
<dbReference type="OrthoDB" id="8261795at2"/>
<dbReference type="Pfam" id="PF01548">
    <property type="entry name" value="DEDD_Tnp_IS110"/>
    <property type="match status" value="1"/>
</dbReference>
<protein>
    <submittedName>
        <fullName evidence="4">IS110 family transposase</fullName>
    </submittedName>
</protein>
<evidence type="ECO:0000313" key="3">
    <source>
        <dbReference type="EMBL" id="MCT4372722.1"/>
    </source>
</evidence>
<comment type="caution">
    <text evidence="4">The sequence shown here is derived from an EMBL/GenBank/DDBJ whole genome shotgun (WGS) entry which is preliminary data.</text>
</comment>
<feature type="domain" description="Transposase IS110-like N-terminal" evidence="1">
    <location>
        <begin position="6"/>
        <end position="146"/>
    </location>
</feature>
<dbReference type="InterPro" id="IPR003346">
    <property type="entry name" value="Transposase_20"/>
</dbReference>
<dbReference type="AlphaFoldDB" id="A0A2A3JWL2"/>
<sequence>MSVTTIGLDLAKSIFQIHGVDARGNSVLKRRVRRGELLAFFGSLPACLVGMEACSSAHHWARELLALGHEVRLIPPQYAKPYVKRNKTDAADAEAICEAVGRPNMRFVPVKSRESQGLLTLHRVRSLVVRQRTASVNAARGLLSEFGITAPKGMCRIATLRRDMEAATEDVLPREARAALDVLFEHLDDLTKKLDAVDRDILAWHKTSEASQRLATAPGVGPLTATALIAAVGDASQFASARHFAAWLGLTPRISASGSREHIGRISKGGDRYLRTLLIHGARALVGTSFRRGVKPRPWLQALIGRRPVNVASVAVAHKTARALWAMIRREEAYRPPAIFMAAA</sequence>
<dbReference type="NCBIfam" id="NF033542">
    <property type="entry name" value="transpos_IS110"/>
    <property type="match status" value="1"/>
</dbReference>
<dbReference type="GO" id="GO:0006313">
    <property type="term" value="P:DNA transposition"/>
    <property type="evidence" value="ECO:0007669"/>
    <property type="project" value="InterPro"/>
</dbReference>